<feature type="transmembrane region" description="Helical" evidence="6">
    <location>
        <begin position="53"/>
        <end position="71"/>
    </location>
</feature>
<name>K9YM54_CYASC</name>
<dbReference type="HOGENOM" id="CLU_1336391_0_0_3"/>
<evidence type="ECO:0000313" key="9">
    <source>
        <dbReference type="Proteomes" id="UP000010483"/>
    </source>
</evidence>
<gene>
    <name evidence="8" type="ordered locus">Cyast_1996</name>
</gene>
<evidence type="ECO:0000256" key="6">
    <source>
        <dbReference type="SAM" id="Phobius"/>
    </source>
</evidence>
<evidence type="ECO:0000256" key="3">
    <source>
        <dbReference type="ARBA" id="ARBA00022692"/>
    </source>
</evidence>
<dbReference type="STRING" id="292563.Cyast_1996"/>
<feature type="transmembrane region" description="Helical" evidence="6">
    <location>
        <begin position="6"/>
        <end position="22"/>
    </location>
</feature>
<keyword evidence="3 6" id="KW-0812">Transmembrane</keyword>
<sequence>MENLYIYIITALMPISALLLIFQPNPYYALVIRGILGAVAILVYVILGGADVALTEALVGTLLTIALYVIAIRSSMILKIGVLAENQSSTELKEISSKLKEIISHHYLRLELLTYENKDKLDQALTNEEIHGVIIPSELSPEKPYQTIIRVPRIYDIVKPELNNIAKVV</sequence>
<keyword evidence="2" id="KW-1003">Cell membrane</keyword>
<keyword evidence="4 6" id="KW-1133">Transmembrane helix</keyword>
<dbReference type="Pfam" id="PF13244">
    <property type="entry name" value="MbhD"/>
    <property type="match status" value="1"/>
</dbReference>
<protein>
    <recommendedName>
        <fullName evidence="7">MrpA C-terminal/MbhD domain-containing protein</fullName>
    </recommendedName>
</protein>
<dbReference type="AlphaFoldDB" id="K9YM54"/>
<evidence type="ECO:0000256" key="1">
    <source>
        <dbReference type="ARBA" id="ARBA00004651"/>
    </source>
</evidence>
<evidence type="ECO:0000256" key="5">
    <source>
        <dbReference type="ARBA" id="ARBA00023136"/>
    </source>
</evidence>
<dbReference type="GO" id="GO:0005886">
    <property type="term" value="C:plasma membrane"/>
    <property type="evidence" value="ECO:0007669"/>
    <property type="project" value="UniProtKB-SubCell"/>
</dbReference>
<dbReference type="NCBIfam" id="NF005630">
    <property type="entry name" value="PRK07377.1-6"/>
    <property type="match status" value="1"/>
</dbReference>
<accession>K9YM54</accession>
<evidence type="ECO:0000256" key="2">
    <source>
        <dbReference type="ARBA" id="ARBA00022475"/>
    </source>
</evidence>
<dbReference type="eggNOG" id="COG1563">
    <property type="taxonomic scope" value="Bacteria"/>
</dbReference>
<organism evidence="8 9">
    <name type="scientific">Cyanobacterium stanieri (strain ATCC 29140 / PCC 7202)</name>
    <dbReference type="NCBI Taxonomy" id="292563"/>
    <lineage>
        <taxon>Bacteria</taxon>
        <taxon>Bacillati</taxon>
        <taxon>Cyanobacteriota</taxon>
        <taxon>Cyanophyceae</taxon>
        <taxon>Oscillatoriophycideae</taxon>
        <taxon>Chroococcales</taxon>
        <taxon>Geminocystaceae</taxon>
        <taxon>Cyanobacterium</taxon>
    </lineage>
</organism>
<evidence type="ECO:0000313" key="8">
    <source>
        <dbReference type="EMBL" id="AFZ47949.1"/>
    </source>
</evidence>
<reference evidence="9" key="1">
    <citation type="journal article" date="2013" name="Proc. Natl. Acad. Sci. U.S.A.">
        <title>Improving the coverage of the cyanobacterial phylum using diversity-driven genome sequencing.</title>
        <authorList>
            <person name="Shih P.M."/>
            <person name="Wu D."/>
            <person name="Latifi A."/>
            <person name="Axen S.D."/>
            <person name="Fewer D.P."/>
            <person name="Talla E."/>
            <person name="Calteau A."/>
            <person name="Cai F."/>
            <person name="Tandeau de Marsac N."/>
            <person name="Rippka R."/>
            <person name="Herdman M."/>
            <person name="Sivonen K."/>
            <person name="Coursin T."/>
            <person name="Laurent T."/>
            <person name="Goodwin L."/>
            <person name="Nolan M."/>
            <person name="Davenport K.W."/>
            <person name="Han C.S."/>
            <person name="Rubin E.M."/>
            <person name="Eisen J.A."/>
            <person name="Woyke T."/>
            <person name="Gugger M."/>
            <person name="Kerfeld C.A."/>
        </authorList>
    </citation>
    <scope>NUCLEOTIDE SEQUENCE [LARGE SCALE GENOMIC DNA]</scope>
    <source>
        <strain evidence="9">ATCC 29140 / PCC 7202</strain>
    </source>
</reference>
<comment type="subcellular location">
    <subcellularLocation>
        <location evidence="1">Cell membrane</location>
        <topology evidence="1">Multi-pass membrane protein</topology>
    </subcellularLocation>
</comment>
<evidence type="ECO:0000256" key="4">
    <source>
        <dbReference type="ARBA" id="ARBA00022989"/>
    </source>
</evidence>
<dbReference type="BioCyc" id="CSTA292563:G1353-2003-MONOMER"/>
<feature type="transmembrane region" description="Helical" evidence="6">
    <location>
        <begin position="27"/>
        <end position="47"/>
    </location>
</feature>
<dbReference type="InterPro" id="IPR025383">
    <property type="entry name" value="MrpA_C/MbhD"/>
</dbReference>
<dbReference type="NCBIfam" id="NF005628">
    <property type="entry name" value="PRK07377.1-4"/>
    <property type="match status" value="1"/>
</dbReference>
<evidence type="ECO:0000259" key="7">
    <source>
        <dbReference type="Pfam" id="PF13244"/>
    </source>
</evidence>
<dbReference type="EMBL" id="CP003940">
    <property type="protein sequence ID" value="AFZ47949.1"/>
    <property type="molecule type" value="Genomic_DNA"/>
</dbReference>
<dbReference type="KEGG" id="csn:Cyast_1996"/>
<dbReference type="Proteomes" id="UP000010483">
    <property type="component" value="Chromosome"/>
</dbReference>
<keyword evidence="9" id="KW-1185">Reference proteome</keyword>
<feature type="domain" description="MrpA C-terminal/MbhD" evidence="7">
    <location>
        <begin position="11"/>
        <end position="74"/>
    </location>
</feature>
<keyword evidence="5 6" id="KW-0472">Membrane</keyword>
<proteinExistence type="predicted"/>